<evidence type="ECO:0000313" key="2">
    <source>
        <dbReference type="Proteomes" id="UP001164746"/>
    </source>
</evidence>
<keyword evidence="2" id="KW-1185">Reference proteome</keyword>
<evidence type="ECO:0000313" key="1">
    <source>
        <dbReference type="EMBL" id="WAQ96695.1"/>
    </source>
</evidence>
<protein>
    <submittedName>
        <fullName evidence="1">Uncharacterized protein</fullName>
    </submittedName>
</protein>
<dbReference type="EMBL" id="CP111013">
    <property type="protein sequence ID" value="WAQ96695.1"/>
    <property type="molecule type" value="Genomic_DNA"/>
</dbReference>
<dbReference type="Proteomes" id="UP001164746">
    <property type="component" value="Chromosome 2"/>
</dbReference>
<proteinExistence type="predicted"/>
<accession>A0ABY7DNW5</accession>
<reference evidence="1" key="1">
    <citation type="submission" date="2022-11" db="EMBL/GenBank/DDBJ databases">
        <title>Centuries of genome instability and evolution in soft-shell clam transmissible cancer (bioRxiv).</title>
        <authorList>
            <person name="Hart S.F.M."/>
            <person name="Yonemitsu M.A."/>
            <person name="Giersch R.M."/>
            <person name="Beal B.F."/>
            <person name="Arriagada G."/>
            <person name="Davis B.W."/>
            <person name="Ostrander E.A."/>
            <person name="Goff S.P."/>
            <person name="Metzger M.J."/>
        </authorList>
    </citation>
    <scope>NUCLEOTIDE SEQUENCE</scope>
    <source>
        <strain evidence="1">MELC-2E11</strain>
        <tissue evidence="1">Siphon/mantle</tissue>
    </source>
</reference>
<name>A0ABY7DNW5_MYAAR</name>
<sequence length="211" mass="23176">MALDFAKQSTKSLNYWLSRFITAQGLITEPSVLFVQHDQLHKVHTSCDVGFNPVRADPVITEDQIQMWEKDVIDFNSAKSLSRGVFLYNSGNSETEFFNFKVALTVILCTRLHGGSFDEQATMSRSGHGSTAVRDYKQTSTALSIDLSATLQPLMVLITATATLATTKCEPKDVVSKSLSTTPASITSAKTESGQNNAIKNIQNLMSKYRA</sequence>
<gene>
    <name evidence="1" type="ORF">MAR_029385</name>
</gene>
<organism evidence="1 2">
    <name type="scientific">Mya arenaria</name>
    <name type="common">Soft-shell clam</name>
    <dbReference type="NCBI Taxonomy" id="6604"/>
    <lineage>
        <taxon>Eukaryota</taxon>
        <taxon>Metazoa</taxon>
        <taxon>Spiralia</taxon>
        <taxon>Lophotrochozoa</taxon>
        <taxon>Mollusca</taxon>
        <taxon>Bivalvia</taxon>
        <taxon>Autobranchia</taxon>
        <taxon>Heteroconchia</taxon>
        <taxon>Euheterodonta</taxon>
        <taxon>Imparidentia</taxon>
        <taxon>Neoheterodontei</taxon>
        <taxon>Myida</taxon>
        <taxon>Myoidea</taxon>
        <taxon>Myidae</taxon>
        <taxon>Mya</taxon>
    </lineage>
</organism>